<dbReference type="Gene3D" id="2.130.10.10">
    <property type="entry name" value="YVTN repeat-like/Quinoprotein amine dehydrogenase"/>
    <property type="match status" value="2"/>
</dbReference>
<dbReference type="InterPro" id="IPR036322">
    <property type="entry name" value="WD40_repeat_dom_sf"/>
</dbReference>
<dbReference type="SMART" id="SM00320">
    <property type="entry name" value="WD40"/>
    <property type="match status" value="4"/>
</dbReference>
<organism evidence="4 5">
    <name type="scientific">Deinococcus cellulosilyticus (strain DSM 18568 / NBRC 106333 / KACC 11606 / 5516J-15)</name>
    <dbReference type="NCBI Taxonomy" id="1223518"/>
    <lineage>
        <taxon>Bacteria</taxon>
        <taxon>Thermotogati</taxon>
        <taxon>Deinococcota</taxon>
        <taxon>Deinococci</taxon>
        <taxon>Deinococcales</taxon>
        <taxon>Deinococcaceae</taxon>
        <taxon>Deinococcus</taxon>
    </lineage>
</organism>
<protein>
    <submittedName>
        <fullName evidence="4">Uncharacterized protein</fullName>
    </submittedName>
</protein>
<name>A0A511N7E4_DEIC1</name>
<comment type="caution">
    <text evidence="4">The sequence shown here is derived from an EMBL/GenBank/DDBJ whole genome shotgun (WGS) entry which is preliminary data.</text>
</comment>
<keyword evidence="1 3" id="KW-0853">WD repeat</keyword>
<dbReference type="PROSITE" id="PS50294">
    <property type="entry name" value="WD_REPEATS_REGION"/>
    <property type="match status" value="1"/>
</dbReference>
<dbReference type="Proteomes" id="UP000321306">
    <property type="component" value="Unassembled WGS sequence"/>
</dbReference>
<gene>
    <name evidence="4" type="ORF">DC3_40520</name>
</gene>
<evidence type="ECO:0000256" key="3">
    <source>
        <dbReference type="PROSITE-ProRule" id="PRU00221"/>
    </source>
</evidence>
<keyword evidence="2" id="KW-0677">Repeat</keyword>
<proteinExistence type="predicted"/>
<dbReference type="InterPro" id="IPR001680">
    <property type="entry name" value="WD40_rpt"/>
</dbReference>
<dbReference type="InterPro" id="IPR015943">
    <property type="entry name" value="WD40/YVTN_repeat-like_dom_sf"/>
</dbReference>
<feature type="repeat" description="WD" evidence="3">
    <location>
        <begin position="294"/>
        <end position="331"/>
    </location>
</feature>
<evidence type="ECO:0000313" key="5">
    <source>
        <dbReference type="Proteomes" id="UP000321306"/>
    </source>
</evidence>
<reference evidence="4 5" key="1">
    <citation type="submission" date="2019-07" db="EMBL/GenBank/DDBJ databases">
        <title>Whole genome shotgun sequence of Deinococcus cellulosilyticus NBRC 106333.</title>
        <authorList>
            <person name="Hosoyama A."/>
            <person name="Uohara A."/>
            <person name="Ohji S."/>
            <person name="Ichikawa N."/>
        </authorList>
    </citation>
    <scope>NUCLEOTIDE SEQUENCE [LARGE SCALE GENOMIC DNA]</scope>
    <source>
        <strain evidence="4 5">NBRC 106333</strain>
    </source>
</reference>
<dbReference type="AlphaFoldDB" id="A0A511N7E4"/>
<accession>A0A511N7E4</accession>
<dbReference type="SUPFAM" id="SSF50978">
    <property type="entry name" value="WD40 repeat-like"/>
    <property type="match status" value="1"/>
</dbReference>
<dbReference type="PROSITE" id="PS50082">
    <property type="entry name" value="WD_REPEATS_2"/>
    <property type="match status" value="1"/>
</dbReference>
<sequence length="331" mass="36729">MFVGQAQHKTLPVKVPVPIKTLHFSSQFRPSQDNRATYHVDISADGGTMAVGFGNQFLSVDLDAGKPLFRQELPTLKGSDLEFYWFAFSPDSRRLALAAKGGKVLFLAPRTGKTLQSLQTSGELVHFWFSPDSRFLCTMGALGEAEIWDLHTFKKLRTLQEDQVPWTLTANSQQVLTADLKGHLRLVSVTTGKSSPFLNLTDPAILYQVSPDGKKLATADVKMPQGTLMKVAPMSFVSVWDTRTQKRLAQFALTGEGRISRLMFADGGKTLVAGTQRGSIVVWNVLKKKTLQHFQAHQGEIIDLELHQDRLYSAAGLGEVKIWDFSQIRSP</sequence>
<evidence type="ECO:0000313" key="4">
    <source>
        <dbReference type="EMBL" id="GEM48417.1"/>
    </source>
</evidence>
<evidence type="ECO:0000256" key="1">
    <source>
        <dbReference type="ARBA" id="ARBA00022574"/>
    </source>
</evidence>
<keyword evidence="5" id="KW-1185">Reference proteome</keyword>
<evidence type="ECO:0000256" key="2">
    <source>
        <dbReference type="ARBA" id="ARBA00022737"/>
    </source>
</evidence>
<dbReference type="PANTHER" id="PTHR19848">
    <property type="entry name" value="WD40 REPEAT PROTEIN"/>
    <property type="match status" value="1"/>
</dbReference>
<dbReference type="PANTHER" id="PTHR19848:SF8">
    <property type="entry name" value="F-BOX AND WD REPEAT DOMAIN CONTAINING 7"/>
    <property type="match status" value="1"/>
</dbReference>
<dbReference type="EMBL" id="BJXB01000020">
    <property type="protein sequence ID" value="GEM48417.1"/>
    <property type="molecule type" value="Genomic_DNA"/>
</dbReference>